<dbReference type="Pfam" id="PF07536">
    <property type="entry name" value="HWE_HK"/>
    <property type="match status" value="1"/>
</dbReference>
<keyword evidence="12" id="KW-1185">Reference proteome</keyword>
<feature type="domain" description="GAF" evidence="9">
    <location>
        <begin position="38"/>
        <end position="184"/>
    </location>
</feature>
<comment type="catalytic activity">
    <reaction evidence="1">
        <text>ATP + protein L-histidine = ADP + protein N-phospho-L-histidine.</text>
        <dbReference type="EC" id="2.7.13.3"/>
    </reaction>
</comment>
<evidence type="ECO:0000256" key="1">
    <source>
        <dbReference type="ARBA" id="ARBA00000085"/>
    </source>
</evidence>
<dbReference type="SMART" id="SM00065">
    <property type="entry name" value="GAF"/>
    <property type="match status" value="1"/>
</dbReference>
<dbReference type="Gene3D" id="3.30.450.40">
    <property type="match status" value="1"/>
</dbReference>
<accession>A0A7W9YAQ3</accession>
<keyword evidence="4" id="KW-0808">Transferase</keyword>
<dbReference type="AlphaFoldDB" id="A0A7W9YAQ3"/>
<dbReference type="Proteomes" id="UP000547879">
    <property type="component" value="Unassembled WGS sequence"/>
</dbReference>
<dbReference type="InterPro" id="IPR029016">
    <property type="entry name" value="GAF-like_dom_sf"/>
</dbReference>
<name>A0A7W9YAQ3_9HYPH</name>
<evidence type="ECO:0000259" key="10">
    <source>
        <dbReference type="SMART" id="SM00911"/>
    </source>
</evidence>
<evidence type="ECO:0000259" key="9">
    <source>
        <dbReference type="SMART" id="SM00065"/>
    </source>
</evidence>
<dbReference type="InterPro" id="IPR011102">
    <property type="entry name" value="Sig_transdc_His_kinase_HWE"/>
</dbReference>
<keyword evidence="6 11" id="KW-0418">Kinase</keyword>
<dbReference type="PANTHER" id="PTHR41523:SF8">
    <property type="entry name" value="ETHYLENE RESPONSE SENSOR PROTEIN"/>
    <property type="match status" value="1"/>
</dbReference>
<keyword evidence="3" id="KW-0597">Phosphoprotein</keyword>
<evidence type="ECO:0000256" key="5">
    <source>
        <dbReference type="ARBA" id="ARBA00022741"/>
    </source>
</evidence>
<sequence>MTHSPDFSSSPTIEAPAPGDVASDRVNALYQTDLMDSGPEERFDRLTRLVATTLSVPVSLVSLVDSKRQFFKSTFGLPEPWKTERETPLTHSFCQHVVSRAAPLVIDDATLDPLVCDNLAIPDLKVRAYLGIPLLTGDGHVLGSLCAINSRPRQWTEREQAILADFGTLVEEQIALRERVGELARFDQQRSLIQGELAHRIKNIFSVISSLLIVSAKTETDLDGYVQSVNGRIMALSKANDFIVNVRSDSGGSMSGLPGLIDALLAPFKRDARQVKCSCPSLAVGEKTAAALSLVIHELATNSAKYGALSAVDGHIDLQCSCEGDMFRMLWQEVGGPSVPETPSRKGFGTRMVARTVEAQLMGKIERRFLRDGLVATLDIPLAVMDR</sequence>
<feature type="compositionally biased region" description="Polar residues" evidence="8">
    <location>
        <begin position="1"/>
        <end position="12"/>
    </location>
</feature>
<dbReference type="Gene3D" id="3.30.565.10">
    <property type="entry name" value="Histidine kinase-like ATPase, C-terminal domain"/>
    <property type="match status" value="1"/>
</dbReference>
<reference evidence="11 12" key="1">
    <citation type="submission" date="2020-08" db="EMBL/GenBank/DDBJ databases">
        <title>Genomic Encyclopedia of Type Strains, Phase IV (KMG-IV): sequencing the most valuable type-strain genomes for metagenomic binning, comparative biology and taxonomic classification.</title>
        <authorList>
            <person name="Goeker M."/>
        </authorList>
    </citation>
    <scope>NUCLEOTIDE SEQUENCE [LARGE SCALE GENOMIC DNA]</scope>
    <source>
        <strain evidence="11 12">DSM 100734</strain>
    </source>
</reference>
<dbReference type="RefSeq" id="WP_183995075.1">
    <property type="nucleotide sequence ID" value="NZ_BMHW01000019.1"/>
</dbReference>
<dbReference type="SMART" id="SM00911">
    <property type="entry name" value="HWE_HK"/>
    <property type="match status" value="1"/>
</dbReference>
<dbReference type="EC" id="2.7.13.3" evidence="2"/>
<feature type="domain" description="Signal transduction histidine kinase HWE region" evidence="10">
    <location>
        <begin position="196"/>
        <end position="281"/>
    </location>
</feature>
<dbReference type="EMBL" id="JACHEG010000006">
    <property type="protein sequence ID" value="MBB6164468.1"/>
    <property type="molecule type" value="Genomic_DNA"/>
</dbReference>
<keyword evidence="5" id="KW-0547">Nucleotide-binding</keyword>
<evidence type="ECO:0000256" key="2">
    <source>
        <dbReference type="ARBA" id="ARBA00012438"/>
    </source>
</evidence>
<comment type="caution">
    <text evidence="11">The sequence shown here is derived from an EMBL/GenBank/DDBJ whole genome shotgun (WGS) entry which is preliminary data.</text>
</comment>
<evidence type="ECO:0000256" key="4">
    <source>
        <dbReference type="ARBA" id="ARBA00022679"/>
    </source>
</evidence>
<evidence type="ECO:0000256" key="6">
    <source>
        <dbReference type="ARBA" id="ARBA00022777"/>
    </source>
</evidence>
<protein>
    <recommendedName>
        <fullName evidence="2">histidine kinase</fullName>
        <ecNumber evidence="2">2.7.13.3</ecNumber>
    </recommendedName>
</protein>
<dbReference type="Pfam" id="PF01590">
    <property type="entry name" value="GAF"/>
    <property type="match status" value="1"/>
</dbReference>
<organism evidence="11 12">
    <name type="scientific">Rhizobium wenxiniae</name>
    <dbReference type="NCBI Taxonomy" id="1737357"/>
    <lineage>
        <taxon>Bacteria</taxon>
        <taxon>Pseudomonadati</taxon>
        <taxon>Pseudomonadota</taxon>
        <taxon>Alphaproteobacteria</taxon>
        <taxon>Hyphomicrobiales</taxon>
        <taxon>Rhizobiaceae</taxon>
        <taxon>Rhizobium/Agrobacterium group</taxon>
        <taxon>Rhizobium</taxon>
    </lineage>
</organism>
<evidence type="ECO:0000256" key="7">
    <source>
        <dbReference type="ARBA" id="ARBA00022840"/>
    </source>
</evidence>
<dbReference type="GO" id="GO:0004673">
    <property type="term" value="F:protein histidine kinase activity"/>
    <property type="evidence" value="ECO:0007669"/>
    <property type="project" value="UniProtKB-EC"/>
</dbReference>
<dbReference type="InterPro" id="IPR036890">
    <property type="entry name" value="HATPase_C_sf"/>
</dbReference>
<dbReference type="SUPFAM" id="SSF55781">
    <property type="entry name" value="GAF domain-like"/>
    <property type="match status" value="1"/>
</dbReference>
<evidence type="ECO:0000313" key="11">
    <source>
        <dbReference type="EMBL" id="MBB6164468.1"/>
    </source>
</evidence>
<evidence type="ECO:0000256" key="3">
    <source>
        <dbReference type="ARBA" id="ARBA00022553"/>
    </source>
</evidence>
<dbReference type="GO" id="GO:0005524">
    <property type="term" value="F:ATP binding"/>
    <property type="evidence" value="ECO:0007669"/>
    <property type="project" value="UniProtKB-KW"/>
</dbReference>
<keyword evidence="7" id="KW-0067">ATP-binding</keyword>
<feature type="region of interest" description="Disordered" evidence="8">
    <location>
        <begin position="1"/>
        <end position="20"/>
    </location>
</feature>
<proteinExistence type="predicted"/>
<dbReference type="InterPro" id="IPR003018">
    <property type="entry name" value="GAF"/>
</dbReference>
<evidence type="ECO:0000256" key="8">
    <source>
        <dbReference type="SAM" id="MobiDB-lite"/>
    </source>
</evidence>
<evidence type="ECO:0000313" key="12">
    <source>
        <dbReference type="Proteomes" id="UP000547879"/>
    </source>
</evidence>
<dbReference type="PANTHER" id="PTHR41523">
    <property type="entry name" value="TWO-COMPONENT SYSTEM SENSOR PROTEIN"/>
    <property type="match status" value="1"/>
</dbReference>
<gene>
    <name evidence="11" type="ORF">HNQ72_004313</name>
</gene>